<dbReference type="CDD" id="cd03801">
    <property type="entry name" value="GT4_PimA-like"/>
    <property type="match status" value="1"/>
</dbReference>
<evidence type="ECO:0000313" key="1">
    <source>
        <dbReference type="EMBL" id="OQP55305.1"/>
    </source>
</evidence>
<evidence type="ECO:0008006" key="3">
    <source>
        <dbReference type="Google" id="ProtNLM"/>
    </source>
</evidence>
<dbReference type="Gene3D" id="3.40.50.2000">
    <property type="entry name" value="Glycogen Phosphorylase B"/>
    <property type="match status" value="2"/>
</dbReference>
<dbReference type="PANTHER" id="PTHR45947:SF3">
    <property type="entry name" value="SULFOQUINOVOSYL TRANSFERASE SQD2"/>
    <property type="match status" value="1"/>
</dbReference>
<accession>A0ABX3P5C1</accession>
<reference evidence="1 2" key="1">
    <citation type="submission" date="2016-04" db="EMBL/GenBank/DDBJ databases">
        <authorList>
            <person name="Chen L."/>
            <person name="Zhuang W."/>
            <person name="Wang G."/>
        </authorList>
    </citation>
    <scope>NUCLEOTIDE SEQUENCE [LARGE SCALE GENOMIC DNA]</scope>
    <source>
        <strain evidence="2">GR20</strain>
    </source>
</reference>
<protein>
    <recommendedName>
        <fullName evidence="3">Glycosyl transferase group 1</fullName>
    </recommendedName>
</protein>
<gene>
    <name evidence="1" type="ORF">A4D02_03075</name>
</gene>
<comment type="caution">
    <text evidence="1">The sequence shown here is derived from an EMBL/GenBank/DDBJ whole genome shotgun (WGS) entry which is preliminary data.</text>
</comment>
<name>A0ABX3P5C1_9BACT</name>
<dbReference type="Proteomes" id="UP000192277">
    <property type="component" value="Unassembled WGS sequence"/>
</dbReference>
<dbReference type="Pfam" id="PF13692">
    <property type="entry name" value="Glyco_trans_1_4"/>
    <property type="match status" value="1"/>
</dbReference>
<evidence type="ECO:0000313" key="2">
    <source>
        <dbReference type="Proteomes" id="UP000192277"/>
    </source>
</evidence>
<dbReference type="InterPro" id="IPR050194">
    <property type="entry name" value="Glycosyltransferase_grp1"/>
</dbReference>
<dbReference type="EMBL" id="LWBO01000001">
    <property type="protein sequence ID" value="OQP55305.1"/>
    <property type="molecule type" value="Genomic_DNA"/>
</dbReference>
<keyword evidence="2" id="KW-1185">Reference proteome</keyword>
<proteinExistence type="predicted"/>
<sequence>MLKVKLISLHPGKQHNFEQAAVLADLYKNDFRHVTSIYTGPAFIKRLRAISPKYARMLGKRSYPKLPSKYVYSLPHPEVMKKIYQLRRKPVDYFYLNESFQEKALKRFSPPEICISFDMSSNVLFRNWKGKSKLVLDLTIGVPQYRLKIQHGDQFNWKMLNDVDPVSKRMFAQYVEEVNLADIILCGSEFVKNTVSWLNPDNESKCRVLPYGVDLEDFGNPNKEFVEKKDLQFVFVGTVGWRKGADVLLKAWKNFVALHPECELHFFGAVDNHIDLSDMPANVHMHGMVNRAILVEQLKKMDVFVFPTTFEGSSIAVFQAMAMQLPVITTANSGTVLKHGISCEMIEVGNVYAVTNAMEKLYADLAYRKAIAQQAYRLSNDYTWQHYKDRLSQILNEDELIAPRKMSEELQVSVDL</sequence>
<organism evidence="1 2">
    <name type="scientific">Niastella koreensis</name>
    <dbReference type="NCBI Taxonomy" id="354356"/>
    <lineage>
        <taxon>Bacteria</taxon>
        <taxon>Pseudomonadati</taxon>
        <taxon>Bacteroidota</taxon>
        <taxon>Chitinophagia</taxon>
        <taxon>Chitinophagales</taxon>
        <taxon>Chitinophagaceae</taxon>
        <taxon>Niastella</taxon>
    </lineage>
</organism>
<dbReference type="SUPFAM" id="SSF53756">
    <property type="entry name" value="UDP-Glycosyltransferase/glycogen phosphorylase"/>
    <property type="match status" value="1"/>
</dbReference>
<dbReference type="PANTHER" id="PTHR45947">
    <property type="entry name" value="SULFOQUINOVOSYL TRANSFERASE SQD2"/>
    <property type="match status" value="1"/>
</dbReference>